<protein>
    <submittedName>
        <fullName evidence="1">Uncharacterized protein</fullName>
    </submittedName>
</protein>
<dbReference type="OrthoDB" id="10562778at2759"/>
<reference evidence="1" key="1">
    <citation type="journal article" date="2020" name="Stud. Mycol.">
        <title>101 Dothideomycetes genomes: a test case for predicting lifestyles and emergence of pathogens.</title>
        <authorList>
            <person name="Haridas S."/>
            <person name="Albert R."/>
            <person name="Binder M."/>
            <person name="Bloem J."/>
            <person name="Labutti K."/>
            <person name="Salamov A."/>
            <person name="Andreopoulos B."/>
            <person name="Baker S."/>
            <person name="Barry K."/>
            <person name="Bills G."/>
            <person name="Bluhm B."/>
            <person name="Cannon C."/>
            <person name="Castanera R."/>
            <person name="Culley D."/>
            <person name="Daum C."/>
            <person name="Ezra D."/>
            <person name="Gonzalez J."/>
            <person name="Henrissat B."/>
            <person name="Kuo A."/>
            <person name="Liang C."/>
            <person name="Lipzen A."/>
            <person name="Lutzoni F."/>
            <person name="Magnuson J."/>
            <person name="Mondo S."/>
            <person name="Nolan M."/>
            <person name="Ohm R."/>
            <person name="Pangilinan J."/>
            <person name="Park H.-J."/>
            <person name="Ramirez L."/>
            <person name="Alfaro M."/>
            <person name="Sun H."/>
            <person name="Tritt A."/>
            <person name="Yoshinaga Y."/>
            <person name="Zwiers L.-H."/>
            <person name="Turgeon B."/>
            <person name="Goodwin S."/>
            <person name="Spatafora J."/>
            <person name="Crous P."/>
            <person name="Grigoriev I."/>
        </authorList>
    </citation>
    <scope>NUCLEOTIDE SEQUENCE</scope>
    <source>
        <strain evidence="1">CBS 113818</strain>
    </source>
</reference>
<evidence type="ECO:0000313" key="2">
    <source>
        <dbReference type="Proteomes" id="UP000799424"/>
    </source>
</evidence>
<evidence type="ECO:0000313" key="1">
    <source>
        <dbReference type="EMBL" id="KAF2818204.1"/>
    </source>
</evidence>
<keyword evidence="2" id="KW-1185">Reference proteome</keyword>
<proteinExistence type="predicted"/>
<sequence length="54" mass="5458">IAASTGSPLLSLLGSGSAASSLIQAIKSARSIPTRYSSYCVRSTHGFTSSRSPA</sequence>
<feature type="non-terminal residue" evidence="1">
    <location>
        <position position="1"/>
    </location>
</feature>
<accession>A0A6A6ZD18</accession>
<gene>
    <name evidence="1" type="ORF">CC86DRAFT_435141</name>
</gene>
<dbReference type="AlphaFoldDB" id="A0A6A6ZD18"/>
<dbReference type="EMBL" id="MU006257">
    <property type="protein sequence ID" value="KAF2818204.1"/>
    <property type="molecule type" value="Genomic_DNA"/>
</dbReference>
<name>A0A6A6ZD18_9PLEO</name>
<organism evidence="1 2">
    <name type="scientific">Ophiobolus disseminans</name>
    <dbReference type="NCBI Taxonomy" id="1469910"/>
    <lineage>
        <taxon>Eukaryota</taxon>
        <taxon>Fungi</taxon>
        <taxon>Dikarya</taxon>
        <taxon>Ascomycota</taxon>
        <taxon>Pezizomycotina</taxon>
        <taxon>Dothideomycetes</taxon>
        <taxon>Pleosporomycetidae</taxon>
        <taxon>Pleosporales</taxon>
        <taxon>Pleosporineae</taxon>
        <taxon>Phaeosphaeriaceae</taxon>
        <taxon>Ophiobolus</taxon>
    </lineage>
</organism>
<dbReference type="Proteomes" id="UP000799424">
    <property type="component" value="Unassembled WGS sequence"/>
</dbReference>